<dbReference type="Pfam" id="PF07727">
    <property type="entry name" value="RVT_2"/>
    <property type="match status" value="1"/>
</dbReference>
<keyword evidence="3" id="KW-1185">Reference proteome</keyword>
<gene>
    <name evidence="2" type="ORF">LTRI10_LOCUS19057</name>
</gene>
<dbReference type="PANTHER" id="PTHR11439">
    <property type="entry name" value="GAG-POL-RELATED RETROTRANSPOSON"/>
    <property type="match status" value="1"/>
</dbReference>
<dbReference type="PANTHER" id="PTHR11439:SF470">
    <property type="entry name" value="CYSTEINE-RICH RLK (RECEPTOR-LIKE PROTEIN KINASE) 8"/>
    <property type="match status" value="1"/>
</dbReference>
<protein>
    <recommendedName>
        <fullName evidence="1">Reverse transcriptase Ty1/copia-type domain-containing protein</fullName>
    </recommendedName>
</protein>
<dbReference type="InterPro" id="IPR013103">
    <property type="entry name" value="RVT_2"/>
</dbReference>
<proteinExistence type="predicted"/>
<name>A0AAV2DV32_9ROSI</name>
<reference evidence="2 3" key="1">
    <citation type="submission" date="2024-04" db="EMBL/GenBank/DDBJ databases">
        <authorList>
            <person name="Fracassetti M."/>
        </authorList>
    </citation>
    <scope>NUCLEOTIDE SEQUENCE [LARGE SCALE GENOMIC DNA]</scope>
</reference>
<dbReference type="EMBL" id="OZ034816">
    <property type="protein sequence ID" value="CAL1377402.1"/>
    <property type="molecule type" value="Genomic_DNA"/>
</dbReference>
<organism evidence="2 3">
    <name type="scientific">Linum trigynum</name>
    <dbReference type="NCBI Taxonomy" id="586398"/>
    <lineage>
        <taxon>Eukaryota</taxon>
        <taxon>Viridiplantae</taxon>
        <taxon>Streptophyta</taxon>
        <taxon>Embryophyta</taxon>
        <taxon>Tracheophyta</taxon>
        <taxon>Spermatophyta</taxon>
        <taxon>Magnoliopsida</taxon>
        <taxon>eudicotyledons</taxon>
        <taxon>Gunneridae</taxon>
        <taxon>Pentapetalae</taxon>
        <taxon>rosids</taxon>
        <taxon>fabids</taxon>
        <taxon>Malpighiales</taxon>
        <taxon>Linaceae</taxon>
        <taxon>Linum</taxon>
    </lineage>
</organism>
<feature type="domain" description="Reverse transcriptase Ty1/copia-type" evidence="1">
    <location>
        <begin position="3"/>
        <end position="183"/>
    </location>
</feature>
<dbReference type="CDD" id="cd09272">
    <property type="entry name" value="RNase_HI_RT_Ty1"/>
    <property type="match status" value="1"/>
</dbReference>
<dbReference type="Proteomes" id="UP001497516">
    <property type="component" value="Chromosome 3"/>
</dbReference>
<accession>A0AAV2DV32</accession>
<evidence type="ECO:0000259" key="1">
    <source>
        <dbReference type="Pfam" id="PF07727"/>
    </source>
</evidence>
<dbReference type="InterPro" id="IPR043502">
    <property type="entry name" value="DNA/RNA_pol_sf"/>
</dbReference>
<dbReference type="SUPFAM" id="SSF56672">
    <property type="entry name" value="DNA/RNA polymerases"/>
    <property type="match status" value="1"/>
</dbReference>
<dbReference type="AlphaFoldDB" id="A0AAV2DV32"/>
<sequence length="421" mass="47655">MTTVRLFLAIAASKSWHVHQLDVNNAFIHGDLTEEVYMKLPKGYKPPPNIINLVRRLKKSLYGLKQASRQWFAKLADCLIHQGFVPSQVDHSLFSKSVGASYTCVLVYVDDLLVGGNDLAAINQLKLVLHQAFSIKDMGQLKFFLGIEVARNHSGIHLSQRKYTLEILEEADVLLSKPVSTPMDYKQHLSSTHSDPYPDPSFYRRLVGKLIYLTTTRPDISFATQQVAQYMSNPSNSHYQAVTRILRYLKSAPSTDLFYPSNSTLHLKSFSDSDWASCLDTRRSVTGYCVYLGNALISWRSKKQQTISRSSCEAEYRAMADTTCELQSLLYLLRDFQISHLQPAVLYCDNQSAVHIAENPTFHERTKHIELDCHLVREKLQNGTIKLLHVSSLHQLADIFTKALPPALFSTLLSKLGVHNL</sequence>
<evidence type="ECO:0000313" key="2">
    <source>
        <dbReference type="EMBL" id="CAL1377402.1"/>
    </source>
</evidence>
<evidence type="ECO:0000313" key="3">
    <source>
        <dbReference type="Proteomes" id="UP001497516"/>
    </source>
</evidence>